<keyword evidence="4" id="KW-0808">Transferase</keyword>
<evidence type="ECO:0000256" key="4">
    <source>
        <dbReference type="ARBA" id="ARBA00022679"/>
    </source>
</evidence>
<dbReference type="SUPFAM" id="SSF53448">
    <property type="entry name" value="Nucleotide-diphospho-sugar transferases"/>
    <property type="match status" value="1"/>
</dbReference>
<dbReference type="PANTHER" id="PTHR43179">
    <property type="entry name" value="RHAMNOSYLTRANSFERASE WBBL"/>
    <property type="match status" value="1"/>
</dbReference>
<evidence type="ECO:0000256" key="3">
    <source>
        <dbReference type="ARBA" id="ARBA00022676"/>
    </source>
</evidence>
<evidence type="ECO:0000256" key="2">
    <source>
        <dbReference type="ARBA" id="ARBA00022519"/>
    </source>
</evidence>
<reference evidence="6 8" key="2">
    <citation type="submission" date="2024-03" db="EMBL/GenBank/DDBJ databases">
        <authorList>
            <person name="Alaster D. Moffat"/>
            <person name="Govind Chandra"/>
            <person name="Andrew W. Truman"/>
        </authorList>
    </citation>
    <scope>NUCLEOTIDE SEQUENCE [LARGE SCALE GENOMIC DNA]</scope>
    <source>
        <strain evidence="6">PS652</strain>
    </source>
</reference>
<dbReference type="AlphaFoldDB" id="A0A5E6UFU5"/>
<evidence type="ECO:0000256" key="1">
    <source>
        <dbReference type="ARBA" id="ARBA00006739"/>
    </source>
</evidence>
<evidence type="ECO:0000313" key="6">
    <source>
        <dbReference type="EMBL" id="CAK9888116.1"/>
    </source>
</evidence>
<dbReference type="GO" id="GO:0016757">
    <property type="term" value="F:glycosyltransferase activity"/>
    <property type="evidence" value="ECO:0007669"/>
    <property type="project" value="UniProtKB-KW"/>
</dbReference>
<protein>
    <recommendedName>
        <fullName evidence="5">Glycosyltransferase 2-like domain-containing protein</fullName>
    </recommendedName>
</protein>
<dbReference type="PANTHER" id="PTHR43179:SF12">
    <property type="entry name" value="GALACTOFURANOSYLTRANSFERASE GLFT2"/>
    <property type="match status" value="1"/>
</dbReference>
<comment type="similarity">
    <text evidence="1">Belongs to the glycosyltransferase 2 family.</text>
</comment>
<dbReference type="EMBL" id="OZ024668">
    <property type="protein sequence ID" value="CAK9888116.1"/>
    <property type="molecule type" value="Genomic_DNA"/>
</dbReference>
<keyword evidence="2" id="KW-1003">Cell membrane</keyword>
<organism evidence="7">
    <name type="scientific">Pseudomonas fluorescens</name>
    <dbReference type="NCBI Taxonomy" id="294"/>
    <lineage>
        <taxon>Bacteria</taxon>
        <taxon>Pseudomonadati</taxon>
        <taxon>Pseudomonadota</taxon>
        <taxon>Gammaproteobacteria</taxon>
        <taxon>Pseudomonadales</taxon>
        <taxon>Pseudomonadaceae</taxon>
        <taxon>Pseudomonas</taxon>
    </lineage>
</organism>
<gene>
    <name evidence="6" type="ORF">PS652_00925</name>
    <name evidence="7" type="ORF">PS652_03185</name>
</gene>
<evidence type="ECO:0000313" key="8">
    <source>
        <dbReference type="Proteomes" id="UP000326595"/>
    </source>
</evidence>
<dbReference type="InterPro" id="IPR001173">
    <property type="entry name" value="Glyco_trans_2-like"/>
</dbReference>
<keyword evidence="3" id="KW-0328">Glycosyltransferase</keyword>
<name>A0A5E6UFU5_PSEFL</name>
<reference evidence="7" key="1">
    <citation type="submission" date="2019-09" db="EMBL/GenBank/DDBJ databases">
        <authorList>
            <person name="Chandra G."/>
            <person name="Truman W A."/>
        </authorList>
    </citation>
    <scope>NUCLEOTIDE SEQUENCE [LARGE SCALE GENOMIC DNA]</scope>
    <source>
        <strain evidence="7">PS652</strain>
    </source>
</reference>
<evidence type="ECO:0000259" key="5">
    <source>
        <dbReference type="Pfam" id="PF00535"/>
    </source>
</evidence>
<feature type="domain" description="Glycosyltransferase 2-like" evidence="5">
    <location>
        <begin position="15"/>
        <end position="176"/>
    </location>
</feature>
<dbReference type="Pfam" id="PF00535">
    <property type="entry name" value="Glycos_transf_2"/>
    <property type="match status" value="1"/>
</dbReference>
<keyword evidence="2" id="KW-0997">Cell inner membrane</keyword>
<keyword evidence="2" id="KW-0472">Membrane</keyword>
<sequence length="315" mass="35284">MISYFDEKIGLRVACIVPTYNGREDFARLLKSIRSQHGRFDLFVVDSSSSDGTQELAKAELENVTVIPGIEFNHGGTRQMMVANNPSYDVYIFLTQDAYLEDPRALANLVAPFVDGQIAAVCGKQLPHLNADLLSQHARHFNYPDESKVKSLADAGVLGIKTPFMSNSFSAYRGGALLSVGGFPQHVILSEDMYVAAKMLQAGWKVAYSGSAVCRHSHNYSLKEEFCRYFDQGVFHAREAWIRETFGGAGGEGLRYVKSELKFLGVRRIYMWPAALLRNALKLAAYKLGQKEKSLPIELKRKLSMHKRYWQGPFA</sequence>
<dbReference type="InterPro" id="IPR029044">
    <property type="entry name" value="Nucleotide-diphossugar_trans"/>
</dbReference>
<accession>A0A5E6UFU5</accession>
<dbReference type="Gene3D" id="3.90.550.10">
    <property type="entry name" value="Spore Coat Polysaccharide Biosynthesis Protein SpsA, Chain A"/>
    <property type="match status" value="1"/>
</dbReference>
<evidence type="ECO:0000313" key="7">
    <source>
        <dbReference type="EMBL" id="VVM98908.1"/>
    </source>
</evidence>
<dbReference type="Proteomes" id="UP000326595">
    <property type="component" value="Chromosome"/>
</dbReference>
<dbReference type="EMBL" id="CABVHG010000018">
    <property type="protein sequence ID" value="VVM98908.1"/>
    <property type="molecule type" value="Genomic_DNA"/>
</dbReference>
<proteinExistence type="inferred from homology"/>